<accession>E4ZCG3</accession>
<feature type="compositionally biased region" description="Basic residues" evidence="1">
    <location>
        <begin position="92"/>
        <end position="107"/>
    </location>
</feature>
<sequence>MRRYRLDFGLFRLSGRRDNRRGSPLRRGTLQQAEGIVDLFVKRWGIGSKRQNWNFCFVSPFKPFGRGYPVVELAVHEHLLRHGYGQNGRFGNSRRRHGQKKQSKFFHKSNSFRARDRTGKPRSQMVEMPSERPFPVSDGICIRRD</sequence>
<feature type="region of interest" description="Disordered" evidence="1">
    <location>
        <begin position="86"/>
        <end position="138"/>
    </location>
</feature>
<evidence type="ECO:0000313" key="2">
    <source>
        <dbReference type="EMBL" id="CBN87042.1"/>
    </source>
</evidence>
<reference evidence="2 3" key="1">
    <citation type="journal article" date="2010" name="BMC Genomics">
        <title>Independent evolution of the core and accessory gene sets in the genus Neisseria: insights gained from the genome of Neisseria lactamica isolate 020-06.</title>
        <authorList>
            <person name="Bennett J.S."/>
            <person name="Bentley S.D."/>
            <person name="Vernikos G.S."/>
            <person name="Quail M.A."/>
            <person name="Cherevach I."/>
            <person name="White B."/>
            <person name="Parkhill J."/>
            <person name="Maiden M.C."/>
        </authorList>
    </citation>
    <scope>NUCLEOTIDE SEQUENCE [LARGE SCALE GENOMIC DNA]</scope>
    <source>
        <strain evidence="2 3">020-06</strain>
    </source>
</reference>
<proteinExistence type="predicted"/>
<dbReference type="EMBL" id="FN995097">
    <property type="protein sequence ID" value="CBN87042.1"/>
    <property type="molecule type" value="Genomic_DNA"/>
</dbReference>
<name>E4ZCG3_NEIL0</name>
<gene>
    <name evidence="2" type="ordered locus">NLA_8080</name>
</gene>
<evidence type="ECO:0000313" key="3">
    <source>
        <dbReference type="Proteomes" id="UP000008723"/>
    </source>
</evidence>
<dbReference type="Proteomes" id="UP000008723">
    <property type="component" value="Chromosome"/>
</dbReference>
<protein>
    <submittedName>
        <fullName evidence="2">Uncharacterized protein</fullName>
    </submittedName>
</protein>
<dbReference type="AlphaFoldDB" id="E4ZCG3"/>
<evidence type="ECO:0000256" key="1">
    <source>
        <dbReference type="SAM" id="MobiDB-lite"/>
    </source>
</evidence>
<dbReference type="HOGENOM" id="CLU_1784817_0_0_4"/>
<dbReference type="KEGG" id="nla:NLA_8080"/>
<organism evidence="2 3">
    <name type="scientific">Neisseria lactamica (strain 020-06)</name>
    <dbReference type="NCBI Taxonomy" id="489653"/>
    <lineage>
        <taxon>Bacteria</taxon>
        <taxon>Pseudomonadati</taxon>
        <taxon>Pseudomonadota</taxon>
        <taxon>Betaproteobacteria</taxon>
        <taxon>Neisseriales</taxon>
        <taxon>Neisseriaceae</taxon>
        <taxon>Neisseria</taxon>
    </lineage>
</organism>